<feature type="signal peptide" evidence="1">
    <location>
        <begin position="1"/>
        <end position="23"/>
    </location>
</feature>
<evidence type="ECO:0000313" key="3">
    <source>
        <dbReference type="Proteomes" id="UP000823824"/>
    </source>
</evidence>
<dbReference type="Pfam" id="PF08757">
    <property type="entry name" value="CotH"/>
    <property type="match status" value="1"/>
</dbReference>
<sequence length="516" mass="59358">MKYKLLGSAMAVLMLLCALGASAVDRDSGANRYHQHLSAPVPREECGCGGEDLCTHLPIIRIETGGQEIPGSIIRDPEDEDVVLGYTTTETGAEEILVSIETVEAEGVWHHASDEADQSGLAWFRIRGNSSRNFPKKNYRIELVADETGTQNLELPLLGMDPDNDWALHGPFLDKTLLRNYVWMNLSAEIMGYAPEVRFCEVLLDGEYIGVYVLMETIKEDEYRVDLSDYEAGAGAYSYLLEMDGVSDAQTPASGVTEAIVESYTWYTNQMEFDEVSTTAFYIRYPHAEDLTEEVIDYIQRDISRIERGLYSSDMVTGRYDYEEEIDVDSFVDYYILQEFLAVNDAFSRSTYLYRDIRGKLNIGPVWDYNNVLNNFFHEFSREGFLLEDRSWYGRLMTDEGFVQRVIARYRQLRQGILSDDYLDAYIDDVVEYLGPAIQRNDEVWGWSYDPDLLEVRQRREPDADETLEDANPHSYEDAIGRMKGYMFSRAEWLDENIQSLYQYCHRSKNAAQWVQ</sequence>
<keyword evidence="1" id="KW-0732">Signal</keyword>
<dbReference type="AlphaFoldDB" id="A0A9D2LHV9"/>
<dbReference type="InterPro" id="IPR014867">
    <property type="entry name" value="Spore_coat_CotH_CotH2/3/7"/>
</dbReference>
<gene>
    <name evidence="2" type="ORF">H9787_04285</name>
</gene>
<protein>
    <submittedName>
        <fullName evidence="2">CotH kinase family protein</fullName>
    </submittedName>
</protein>
<accession>A0A9D2LHV9</accession>
<keyword evidence="2" id="KW-0418">Kinase</keyword>
<evidence type="ECO:0000256" key="1">
    <source>
        <dbReference type="SAM" id="SignalP"/>
    </source>
</evidence>
<comment type="caution">
    <text evidence="2">The sequence shown here is derived from an EMBL/GenBank/DDBJ whole genome shotgun (WGS) entry which is preliminary data.</text>
</comment>
<dbReference type="Proteomes" id="UP000823824">
    <property type="component" value="Unassembled WGS sequence"/>
</dbReference>
<organism evidence="2 3">
    <name type="scientific">Candidatus Oscillibacter excrementigallinarum</name>
    <dbReference type="NCBI Taxonomy" id="2838716"/>
    <lineage>
        <taxon>Bacteria</taxon>
        <taxon>Bacillati</taxon>
        <taxon>Bacillota</taxon>
        <taxon>Clostridia</taxon>
        <taxon>Eubacteriales</taxon>
        <taxon>Oscillospiraceae</taxon>
        <taxon>Oscillibacter</taxon>
    </lineage>
</organism>
<reference evidence="2" key="2">
    <citation type="submission" date="2021-04" db="EMBL/GenBank/DDBJ databases">
        <authorList>
            <person name="Gilroy R."/>
        </authorList>
    </citation>
    <scope>NUCLEOTIDE SEQUENCE</scope>
    <source>
        <strain evidence="2">ChiBcec18-1249</strain>
    </source>
</reference>
<evidence type="ECO:0000313" key="2">
    <source>
        <dbReference type="EMBL" id="HJB12909.1"/>
    </source>
</evidence>
<feature type="chain" id="PRO_5039022237" evidence="1">
    <location>
        <begin position="24"/>
        <end position="516"/>
    </location>
</feature>
<name>A0A9D2LHV9_9FIRM</name>
<reference evidence="2" key="1">
    <citation type="journal article" date="2021" name="PeerJ">
        <title>Extensive microbial diversity within the chicken gut microbiome revealed by metagenomics and culture.</title>
        <authorList>
            <person name="Gilroy R."/>
            <person name="Ravi A."/>
            <person name="Getino M."/>
            <person name="Pursley I."/>
            <person name="Horton D.L."/>
            <person name="Alikhan N.F."/>
            <person name="Baker D."/>
            <person name="Gharbi K."/>
            <person name="Hall N."/>
            <person name="Watson M."/>
            <person name="Adriaenssens E.M."/>
            <person name="Foster-Nyarko E."/>
            <person name="Jarju S."/>
            <person name="Secka A."/>
            <person name="Antonio M."/>
            <person name="Oren A."/>
            <person name="Chaudhuri R.R."/>
            <person name="La Ragione R."/>
            <person name="Hildebrand F."/>
            <person name="Pallen M.J."/>
        </authorList>
    </citation>
    <scope>NUCLEOTIDE SEQUENCE</scope>
    <source>
        <strain evidence="2">ChiBcec18-1249</strain>
    </source>
</reference>
<dbReference type="GO" id="GO:0016301">
    <property type="term" value="F:kinase activity"/>
    <property type="evidence" value="ECO:0007669"/>
    <property type="project" value="UniProtKB-KW"/>
</dbReference>
<proteinExistence type="predicted"/>
<keyword evidence="2" id="KW-0808">Transferase</keyword>
<dbReference type="EMBL" id="DWZJ01000032">
    <property type="protein sequence ID" value="HJB12909.1"/>
    <property type="molecule type" value="Genomic_DNA"/>
</dbReference>